<evidence type="ECO:0000313" key="3">
    <source>
        <dbReference type="EMBL" id="VDO89514.1"/>
    </source>
</evidence>
<sequence length="234" mass="27276">MSALLQTVNRRQYGGSTRSREPEKELEEEFRRLCGNDANQASLQEQLSAQIAELEELRAMKKEWALKEEELLRLQQKQQCGGGQFDMKVYRRSHRSRCVHASVFAGLHTNGIMRHSDVCGWLCKTSRIFELGWSRTTWTGPDRLIGKEHRRILLLLVSKIYLHRLKFAAGGAKDQQVFFYREFGEVHLKKTNLFDNNIGHVIFVFSSVEPKPRTWLPVVHTVNMWTRCGVRLYN</sequence>
<feature type="coiled-coil region" evidence="1">
    <location>
        <begin position="40"/>
        <end position="77"/>
    </location>
</feature>
<organism evidence="4 5">
    <name type="scientific">Heligmosomoides polygyrus</name>
    <name type="common">Parasitic roundworm</name>
    <dbReference type="NCBI Taxonomy" id="6339"/>
    <lineage>
        <taxon>Eukaryota</taxon>
        <taxon>Metazoa</taxon>
        <taxon>Ecdysozoa</taxon>
        <taxon>Nematoda</taxon>
        <taxon>Chromadorea</taxon>
        <taxon>Rhabditida</taxon>
        <taxon>Rhabditina</taxon>
        <taxon>Rhabditomorpha</taxon>
        <taxon>Strongyloidea</taxon>
        <taxon>Heligmosomidae</taxon>
        <taxon>Heligmosomoides</taxon>
    </lineage>
</organism>
<accession>A0A3P7ZZ80</accession>
<reference evidence="5" key="2">
    <citation type="submission" date="2019-09" db="UniProtKB">
        <authorList>
            <consortium name="WormBaseParasite"/>
        </authorList>
    </citation>
    <scope>IDENTIFICATION</scope>
</reference>
<dbReference type="WBParaSite" id="HPBE_0001169501-mRNA-1">
    <property type="protein sequence ID" value="HPBE_0001169501-mRNA-1"/>
    <property type="gene ID" value="HPBE_0001169501"/>
</dbReference>
<protein>
    <submittedName>
        <fullName evidence="5">PKcGMP_CC domain-containing protein</fullName>
    </submittedName>
</protein>
<evidence type="ECO:0000313" key="4">
    <source>
        <dbReference type="Proteomes" id="UP000050761"/>
    </source>
</evidence>
<gene>
    <name evidence="3" type="ORF">HPBE_LOCUS11696</name>
</gene>
<dbReference type="AlphaFoldDB" id="A0A183FU62"/>
<proteinExistence type="predicted"/>
<dbReference type="EMBL" id="UZAH01027197">
    <property type="protein sequence ID" value="VDO89514.1"/>
    <property type="molecule type" value="Genomic_DNA"/>
</dbReference>
<feature type="region of interest" description="Disordered" evidence="2">
    <location>
        <begin position="1"/>
        <end position="25"/>
    </location>
</feature>
<evidence type="ECO:0000256" key="1">
    <source>
        <dbReference type="SAM" id="Coils"/>
    </source>
</evidence>
<name>A0A183FU62_HELPZ</name>
<feature type="compositionally biased region" description="Polar residues" evidence="2">
    <location>
        <begin position="1"/>
        <end position="17"/>
    </location>
</feature>
<keyword evidence="1" id="KW-0175">Coiled coil</keyword>
<evidence type="ECO:0000313" key="5">
    <source>
        <dbReference type="WBParaSite" id="HPBE_0001169501-mRNA-1"/>
    </source>
</evidence>
<keyword evidence="4" id="KW-1185">Reference proteome</keyword>
<accession>A0A183FU62</accession>
<evidence type="ECO:0000256" key="2">
    <source>
        <dbReference type="SAM" id="MobiDB-lite"/>
    </source>
</evidence>
<reference evidence="3 4" key="1">
    <citation type="submission" date="2018-11" db="EMBL/GenBank/DDBJ databases">
        <authorList>
            <consortium name="Pathogen Informatics"/>
        </authorList>
    </citation>
    <scope>NUCLEOTIDE SEQUENCE [LARGE SCALE GENOMIC DNA]</scope>
</reference>
<dbReference type="Proteomes" id="UP000050761">
    <property type="component" value="Unassembled WGS sequence"/>
</dbReference>